<comment type="catalytic activity">
    <reaction evidence="16 17">
        <text>(6S)-5,6,7,8-tetrahydrofolyl-(gamma-L-Glu)(n) + L-glutamate + ATP = (6S)-5,6,7,8-tetrahydrofolyl-(gamma-L-Glu)(n+1) + ADP + phosphate + H(+)</text>
        <dbReference type="Rhea" id="RHEA:10580"/>
        <dbReference type="Rhea" id="RHEA-COMP:14738"/>
        <dbReference type="Rhea" id="RHEA-COMP:14740"/>
        <dbReference type="ChEBI" id="CHEBI:15378"/>
        <dbReference type="ChEBI" id="CHEBI:29985"/>
        <dbReference type="ChEBI" id="CHEBI:30616"/>
        <dbReference type="ChEBI" id="CHEBI:43474"/>
        <dbReference type="ChEBI" id="CHEBI:141005"/>
        <dbReference type="ChEBI" id="CHEBI:456216"/>
        <dbReference type="EC" id="6.3.2.17"/>
    </reaction>
</comment>
<dbReference type="Gene3D" id="3.40.1190.10">
    <property type="entry name" value="Mur-like, catalytic domain"/>
    <property type="match status" value="1"/>
</dbReference>
<dbReference type="GeneID" id="28735196"/>
<keyword evidence="8 17" id="KW-0436">Ligase</keyword>
<dbReference type="GO" id="GO:0005759">
    <property type="term" value="C:mitochondrial matrix"/>
    <property type="evidence" value="ECO:0007669"/>
    <property type="project" value="UniProtKB-SubCell"/>
</dbReference>
<evidence type="ECO:0000256" key="16">
    <source>
        <dbReference type="ARBA" id="ARBA00047493"/>
    </source>
</evidence>
<evidence type="ECO:0000256" key="4">
    <source>
        <dbReference type="ARBA" id="ARBA00005150"/>
    </source>
</evidence>
<evidence type="ECO:0000256" key="3">
    <source>
        <dbReference type="ARBA" id="ARBA00004496"/>
    </source>
</evidence>
<evidence type="ECO:0000256" key="15">
    <source>
        <dbReference type="ARBA" id="ARBA00023136"/>
    </source>
</evidence>
<dbReference type="STRING" id="1664694.A0A0N0NM56"/>
<dbReference type="UniPathway" id="UPA00850"/>
<evidence type="ECO:0000256" key="17">
    <source>
        <dbReference type="PIRNR" id="PIRNR038895"/>
    </source>
</evidence>
<evidence type="ECO:0000256" key="19">
    <source>
        <dbReference type="PIRSR" id="PIRSR038895-2"/>
    </source>
</evidence>
<feature type="binding site" evidence="19">
    <location>
        <position position="190"/>
    </location>
    <ligand>
        <name>Mg(2+)</name>
        <dbReference type="ChEBI" id="CHEBI:18420"/>
        <label>1</label>
    </ligand>
</feature>
<name>A0A0N0NM56_9EURO</name>
<dbReference type="InterPro" id="IPR018109">
    <property type="entry name" value="Folylpolyglutamate_synth_CS"/>
</dbReference>
<dbReference type="NCBIfam" id="TIGR01499">
    <property type="entry name" value="folC"/>
    <property type="match status" value="1"/>
</dbReference>
<dbReference type="OrthoDB" id="5212574at2759"/>
<dbReference type="Proteomes" id="UP000038010">
    <property type="component" value="Unassembled WGS sequence"/>
</dbReference>
<feature type="binding site" evidence="18">
    <location>
        <position position="323"/>
    </location>
    <ligand>
        <name>ATP</name>
        <dbReference type="ChEBI" id="CHEBI:30616"/>
    </ligand>
</feature>
<evidence type="ECO:0000256" key="8">
    <source>
        <dbReference type="ARBA" id="ARBA00022598"/>
    </source>
</evidence>
<sequence>MARSYADAVAALNTLQSNHQIVEALRKNPRLNENAIPEMVDFWTTVGYNTADLDRLNVIHIAGTKGKGSTAAFVSSIFNRYRSSLPATSDYKIGLYTSPHLRFVRERIQINGSPLSEEKFAKYFFETWDKFGSATKPVYFRFLTLMAFHTFISEKVGIAIVECGMGGTYDSTNIIPSPVVTAITSLGIDHVGMLGSTISEIARHKAGIMKQSAKCYTPLSNQEKPGAEAVLEEVAQSVGTELTWVTTMPDLAENRTKLGLQGDFQKENASVAMTIVKEWFAKKEPETPYDAKFRTIVSDGIASARWPGRCDTRHEGNITWCIDGGHTLESIQLAGKWFASEIKHITTLPSVTAVKIYLVFNQQTRERNASGLARALYDTLTPLLPQAISTALFTPNTTFSPTSIIKRTAPDLISVGTNPDEVDKLVVQNELAATWKQLDADARVEVKTSIEDTAGVVRDDVVEEGVQKVVLVTGSLHLVGGVLEILEG</sequence>
<keyword evidence="21" id="KW-1185">Reference proteome</keyword>
<evidence type="ECO:0000256" key="14">
    <source>
        <dbReference type="ARBA" id="ARBA00023128"/>
    </source>
</evidence>
<dbReference type="PROSITE" id="PS01012">
    <property type="entry name" value="FOLYLPOLYGLU_SYNT_2"/>
    <property type="match status" value="1"/>
</dbReference>
<keyword evidence="11" id="KW-0999">Mitochondrion inner membrane</keyword>
<evidence type="ECO:0000256" key="7">
    <source>
        <dbReference type="ARBA" id="ARBA00022563"/>
    </source>
</evidence>
<evidence type="ECO:0000256" key="10">
    <source>
        <dbReference type="ARBA" id="ARBA00022741"/>
    </source>
</evidence>
<evidence type="ECO:0000256" key="18">
    <source>
        <dbReference type="PIRSR" id="PIRSR038895-1"/>
    </source>
</evidence>
<keyword evidence="14" id="KW-0496">Mitochondrion</keyword>
<evidence type="ECO:0000256" key="5">
    <source>
        <dbReference type="ARBA" id="ARBA00008276"/>
    </source>
</evidence>
<keyword evidence="15" id="KW-0472">Membrane</keyword>
<comment type="pathway">
    <text evidence="4 17">Cofactor biosynthesis; tetrahydrofolylpolyglutamate biosynthesis.</text>
</comment>
<dbReference type="GO" id="GO:0005829">
    <property type="term" value="C:cytosol"/>
    <property type="evidence" value="ECO:0007669"/>
    <property type="project" value="TreeGrafter"/>
</dbReference>
<comment type="subcellular location">
    <subcellularLocation>
        <location evidence="3">Cytoplasm</location>
    </subcellularLocation>
    <subcellularLocation>
        <location evidence="1">Mitochondrion inner membrane</location>
    </subcellularLocation>
    <subcellularLocation>
        <location evidence="2">Mitochondrion matrix</location>
    </subcellularLocation>
</comment>
<feature type="binding site" evidence="18">
    <location>
        <position position="309"/>
    </location>
    <ligand>
        <name>ATP</name>
        <dbReference type="ChEBI" id="CHEBI:30616"/>
    </ligand>
</feature>
<feature type="binding site" evidence="19">
    <location>
        <position position="98"/>
    </location>
    <ligand>
        <name>Mg(2+)</name>
        <dbReference type="ChEBI" id="CHEBI:18420"/>
        <label>1</label>
    </ligand>
</feature>
<keyword evidence="7 17" id="KW-0554">One-carbon metabolism</keyword>
<feature type="binding site" evidence="19">
    <location>
        <position position="162"/>
    </location>
    <ligand>
        <name>Mg(2+)</name>
        <dbReference type="ChEBI" id="CHEBI:18420"/>
        <label>1</label>
    </ligand>
</feature>
<dbReference type="InterPro" id="IPR001645">
    <property type="entry name" value="Folylpolyglutamate_synth"/>
</dbReference>
<keyword evidence="13 19" id="KW-0460">Magnesium</keyword>
<dbReference type="GO" id="GO:0004326">
    <property type="term" value="F:tetrahydrofolylpolyglutamate synthase activity"/>
    <property type="evidence" value="ECO:0007669"/>
    <property type="project" value="UniProtKB-EC"/>
</dbReference>
<dbReference type="Gene3D" id="3.90.190.20">
    <property type="entry name" value="Mur ligase, C-terminal domain"/>
    <property type="match status" value="1"/>
</dbReference>
<dbReference type="EC" id="6.3.2.17" evidence="17"/>
<protein>
    <recommendedName>
        <fullName evidence="17">Folylpolyglutamate synthase</fullName>
        <ecNumber evidence="17">6.3.2.17</ecNumber>
    </recommendedName>
    <alternativeName>
        <fullName evidence="17">Folylpoly-gamma-glutamate synthetase</fullName>
    </alternativeName>
    <alternativeName>
        <fullName evidence="17">Tetrahydrofolylpolyglutamate synthase</fullName>
    </alternativeName>
</protein>
<evidence type="ECO:0000256" key="13">
    <source>
        <dbReference type="ARBA" id="ARBA00022842"/>
    </source>
</evidence>
<dbReference type="GO" id="GO:0005524">
    <property type="term" value="F:ATP binding"/>
    <property type="evidence" value="ECO:0007669"/>
    <property type="project" value="UniProtKB-KW"/>
</dbReference>
<dbReference type="PANTHER" id="PTHR11136">
    <property type="entry name" value="FOLYLPOLYGLUTAMATE SYNTHASE-RELATED"/>
    <property type="match status" value="1"/>
</dbReference>
<comment type="similarity">
    <text evidence="5 17">Belongs to the folylpolyglutamate synthase family.</text>
</comment>
<keyword evidence="12 18" id="KW-0067">ATP-binding</keyword>
<evidence type="ECO:0000256" key="2">
    <source>
        <dbReference type="ARBA" id="ARBA00004305"/>
    </source>
</evidence>
<dbReference type="RefSeq" id="XP_017999782.1">
    <property type="nucleotide sequence ID" value="XM_018143316.1"/>
</dbReference>
<dbReference type="InterPro" id="IPR036615">
    <property type="entry name" value="Mur_ligase_C_dom_sf"/>
</dbReference>
<evidence type="ECO:0000313" key="20">
    <source>
        <dbReference type="EMBL" id="KPI39819.1"/>
    </source>
</evidence>
<comment type="cofactor">
    <cofactor evidence="17">
        <name>a monovalent cation</name>
        <dbReference type="ChEBI" id="CHEBI:60242"/>
    </cofactor>
    <text evidence="17">A monovalent cation.</text>
</comment>
<dbReference type="GO" id="GO:0006730">
    <property type="term" value="P:one-carbon metabolic process"/>
    <property type="evidence" value="ECO:0007669"/>
    <property type="project" value="UniProtKB-KW"/>
</dbReference>
<keyword evidence="6" id="KW-0963">Cytoplasm</keyword>
<keyword evidence="9 19" id="KW-0479">Metal-binding</keyword>
<dbReference type="PIRSF" id="PIRSF038895">
    <property type="entry name" value="FPGS"/>
    <property type="match status" value="1"/>
</dbReference>
<organism evidence="20 21">
    <name type="scientific">Cyphellophora attinorum</name>
    <dbReference type="NCBI Taxonomy" id="1664694"/>
    <lineage>
        <taxon>Eukaryota</taxon>
        <taxon>Fungi</taxon>
        <taxon>Dikarya</taxon>
        <taxon>Ascomycota</taxon>
        <taxon>Pezizomycotina</taxon>
        <taxon>Eurotiomycetes</taxon>
        <taxon>Chaetothyriomycetidae</taxon>
        <taxon>Chaetothyriales</taxon>
        <taxon>Cyphellophoraceae</taxon>
        <taxon>Cyphellophora</taxon>
    </lineage>
</organism>
<dbReference type="SUPFAM" id="SSF53244">
    <property type="entry name" value="MurD-like peptide ligases, peptide-binding domain"/>
    <property type="match status" value="1"/>
</dbReference>
<dbReference type="InterPro" id="IPR036565">
    <property type="entry name" value="Mur-like_cat_sf"/>
</dbReference>
<evidence type="ECO:0000256" key="11">
    <source>
        <dbReference type="ARBA" id="ARBA00022792"/>
    </source>
</evidence>
<proteinExistence type="inferred from homology"/>
<comment type="caution">
    <text evidence="20">The sequence shown here is derived from an EMBL/GenBank/DDBJ whole genome shotgun (WGS) entry which is preliminary data.</text>
</comment>
<keyword evidence="10 18" id="KW-0547">Nucleotide-binding</keyword>
<dbReference type="VEuPathDB" id="FungiDB:AB675_3280"/>
<gene>
    <name evidence="20" type="ORF">AB675_3280</name>
</gene>
<dbReference type="EMBL" id="LFJN01000014">
    <property type="protein sequence ID" value="KPI39819.1"/>
    <property type="molecule type" value="Genomic_DNA"/>
</dbReference>
<evidence type="ECO:0000313" key="21">
    <source>
        <dbReference type="Proteomes" id="UP000038010"/>
    </source>
</evidence>
<evidence type="ECO:0000256" key="1">
    <source>
        <dbReference type="ARBA" id="ARBA00004273"/>
    </source>
</evidence>
<reference evidence="20 21" key="1">
    <citation type="submission" date="2015-06" db="EMBL/GenBank/DDBJ databases">
        <title>Draft genome of the ant-associated black yeast Phialophora attae CBS 131958.</title>
        <authorList>
            <person name="Moreno L.F."/>
            <person name="Stielow B.J."/>
            <person name="de Hoog S."/>
            <person name="Vicente V.A."/>
            <person name="Weiss V.A."/>
            <person name="de Vries M."/>
            <person name="Cruz L.M."/>
            <person name="Souza E.M."/>
        </authorList>
    </citation>
    <scope>NUCLEOTIDE SEQUENCE [LARGE SCALE GENOMIC DNA]</scope>
    <source>
        <strain evidence="20 21">CBS 131958</strain>
    </source>
</reference>
<dbReference type="SUPFAM" id="SSF53623">
    <property type="entry name" value="MurD-like peptide ligases, catalytic domain"/>
    <property type="match status" value="1"/>
</dbReference>
<comment type="function">
    <text evidence="17">Catalyzes conversion of folates to polyglutamate derivatives allowing concentration of folate compounds in the cell and the intracellular retention of these cofactors, which are important substrates for most of the folate-dependent enzymes that are involved in one-carbon transfer reactions involved in purine, pyrimidine and amino acid synthesis.</text>
</comment>
<dbReference type="GO" id="GO:0046872">
    <property type="term" value="F:metal ion binding"/>
    <property type="evidence" value="ECO:0007669"/>
    <property type="project" value="UniProtKB-KW"/>
</dbReference>
<dbReference type="PANTHER" id="PTHR11136:SF5">
    <property type="entry name" value="FOLYLPOLYGLUTAMATE SYNTHASE, MITOCHONDRIAL"/>
    <property type="match status" value="1"/>
</dbReference>
<dbReference type="GO" id="GO:0005743">
    <property type="term" value="C:mitochondrial inner membrane"/>
    <property type="evidence" value="ECO:0007669"/>
    <property type="project" value="UniProtKB-SubCell"/>
</dbReference>
<accession>A0A0N0NM56</accession>
<dbReference type="AlphaFoldDB" id="A0A0N0NM56"/>
<evidence type="ECO:0000256" key="6">
    <source>
        <dbReference type="ARBA" id="ARBA00022490"/>
    </source>
</evidence>
<evidence type="ECO:0000256" key="12">
    <source>
        <dbReference type="ARBA" id="ARBA00022840"/>
    </source>
</evidence>
<evidence type="ECO:0000256" key="9">
    <source>
        <dbReference type="ARBA" id="ARBA00022723"/>
    </source>
</evidence>
<dbReference type="InterPro" id="IPR023600">
    <property type="entry name" value="Folylpolyglutamate_synth_euk"/>
</dbReference>